<accession>A0A1C3NED2</accession>
<evidence type="ECO:0000256" key="1">
    <source>
        <dbReference type="SAM" id="MobiDB-lite"/>
    </source>
</evidence>
<dbReference type="STRING" id="307121.GA0070620_6517"/>
<dbReference type="InterPro" id="IPR006764">
    <property type="entry name" value="SAM_dep_MeTrfase_SAV2177_type"/>
</dbReference>
<keyword evidence="2" id="KW-0808">Transferase</keyword>
<gene>
    <name evidence="2" type="ORF">GA0070620_6517</name>
</gene>
<feature type="region of interest" description="Disordered" evidence="1">
    <location>
        <begin position="284"/>
        <end position="308"/>
    </location>
</feature>
<dbReference type="RefSeq" id="WP_231922041.1">
    <property type="nucleotide sequence ID" value="NZ_JBHRWG010000002.1"/>
</dbReference>
<dbReference type="SUPFAM" id="SSF53335">
    <property type="entry name" value="S-adenosyl-L-methionine-dependent methyltransferases"/>
    <property type="match status" value="1"/>
</dbReference>
<evidence type="ECO:0000313" key="2">
    <source>
        <dbReference type="EMBL" id="SBV30911.1"/>
    </source>
</evidence>
<dbReference type="InterPro" id="IPR029063">
    <property type="entry name" value="SAM-dependent_MTases_sf"/>
</dbReference>
<dbReference type="AlphaFoldDB" id="A0A1C3NED2"/>
<dbReference type="GO" id="GO:0032259">
    <property type="term" value="P:methylation"/>
    <property type="evidence" value="ECO:0007669"/>
    <property type="project" value="UniProtKB-KW"/>
</dbReference>
<dbReference type="Proteomes" id="UP000199393">
    <property type="component" value="Chromosome I"/>
</dbReference>
<evidence type="ECO:0000313" key="3">
    <source>
        <dbReference type="Proteomes" id="UP000199393"/>
    </source>
</evidence>
<keyword evidence="2" id="KW-0489">Methyltransferase</keyword>
<keyword evidence="3" id="KW-1185">Reference proteome</keyword>
<dbReference type="Pfam" id="PF04672">
    <property type="entry name" value="Methyltransf_19"/>
    <property type="match status" value="1"/>
</dbReference>
<reference evidence="3" key="1">
    <citation type="submission" date="2016-06" db="EMBL/GenBank/DDBJ databases">
        <authorList>
            <person name="Varghese N."/>
            <person name="Submissions Spin"/>
        </authorList>
    </citation>
    <scope>NUCLEOTIDE SEQUENCE [LARGE SCALE GENOMIC DNA]</scope>
    <source>
        <strain evidence="3">DSM 45344</strain>
    </source>
</reference>
<dbReference type="GO" id="GO:0008168">
    <property type="term" value="F:methyltransferase activity"/>
    <property type="evidence" value="ECO:0007669"/>
    <property type="project" value="UniProtKB-KW"/>
</dbReference>
<dbReference type="Gene3D" id="3.40.50.150">
    <property type="entry name" value="Vaccinia Virus protein VP39"/>
    <property type="match status" value="1"/>
</dbReference>
<dbReference type="EMBL" id="LT598496">
    <property type="protein sequence ID" value="SBV30911.1"/>
    <property type="molecule type" value="Genomic_DNA"/>
</dbReference>
<sequence length="308" mass="32736">MGTEAMSWAPAELDLSRPNAARMYDYFLGGSHNFAADRQAADAVLAVAPHVADAARANRAFLRRSVRYALQQGIRQFIDLGSGIPTVGNVHDIAHSVNADARVLYVDVEPVAVAHARALLGVDPRVDVIQADICFPDFILDNPATQRLIDLARPVAILFVSVLHFIPGDANAIVEPFRAAASPGSALVISHATSGTTTSQTEEVQRLYQRTPTPLQLRHPADVQALFGDFAMVAPQPGAASRPDGAALVPVSHWRPDPEDHLPAEGTSASPFLANFLAGVGMKGPAVMTEQPRPESAGQRASRPSGRG</sequence>
<dbReference type="PATRIC" id="fig|307121.4.peg.6642"/>
<protein>
    <submittedName>
        <fullName evidence="2">S-adenosyl methyltransferase</fullName>
    </submittedName>
</protein>
<organism evidence="2 3">
    <name type="scientific">Micromonospora krabiensis</name>
    <dbReference type="NCBI Taxonomy" id="307121"/>
    <lineage>
        <taxon>Bacteria</taxon>
        <taxon>Bacillati</taxon>
        <taxon>Actinomycetota</taxon>
        <taxon>Actinomycetes</taxon>
        <taxon>Micromonosporales</taxon>
        <taxon>Micromonosporaceae</taxon>
        <taxon>Micromonospora</taxon>
    </lineage>
</organism>
<name>A0A1C3NED2_9ACTN</name>
<dbReference type="CDD" id="cd02440">
    <property type="entry name" value="AdoMet_MTases"/>
    <property type="match status" value="1"/>
</dbReference>
<proteinExistence type="predicted"/>
<dbReference type="PIRSF" id="PIRSF017393">
    <property type="entry name" value="MTase_SAV2177"/>
    <property type="match status" value="1"/>
</dbReference>